<protein>
    <submittedName>
        <fullName evidence="1">Uncharacterized protein</fullName>
    </submittedName>
</protein>
<dbReference type="OrthoDB" id="5598268at2759"/>
<organism evidence="1 2">
    <name type="scientific">Nyssa sinensis</name>
    <dbReference type="NCBI Taxonomy" id="561372"/>
    <lineage>
        <taxon>Eukaryota</taxon>
        <taxon>Viridiplantae</taxon>
        <taxon>Streptophyta</taxon>
        <taxon>Embryophyta</taxon>
        <taxon>Tracheophyta</taxon>
        <taxon>Spermatophyta</taxon>
        <taxon>Magnoliopsida</taxon>
        <taxon>eudicotyledons</taxon>
        <taxon>Gunneridae</taxon>
        <taxon>Pentapetalae</taxon>
        <taxon>asterids</taxon>
        <taxon>Cornales</taxon>
        <taxon>Nyssaceae</taxon>
        <taxon>Nyssa</taxon>
    </lineage>
</organism>
<proteinExistence type="predicted"/>
<dbReference type="Proteomes" id="UP000325577">
    <property type="component" value="Linkage Group LG3"/>
</dbReference>
<evidence type="ECO:0000313" key="1">
    <source>
        <dbReference type="EMBL" id="KAA8525620.1"/>
    </source>
</evidence>
<evidence type="ECO:0000313" key="2">
    <source>
        <dbReference type="Proteomes" id="UP000325577"/>
    </source>
</evidence>
<gene>
    <name evidence="1" type="ORF">F0562_007498</name>
</gene>
<dbReference type="AlphaFoldDB" id="A0A5J5A577"/>
<dbReference type="EMBL" id="CM018046">
    <property type="protein sequence ID" value="KAA8525620.1"/>
    <property type="molecule type" value="Genomic_DNA"/>
</dbReference>
<reference evidence="1 2" key="1">
    <citation type="submission" date="2019-09" db="EMBL/GenBank/DDBJ databases">
        <title>A chromosome-level genome assembly of the Chinese tupelo Nyssa sinensis.</title>
        <authorList>
            <person name="Yang X."/>
            <person name="Kang M."/>
            <person name="Yang Y."/>
            <person name="Xiong H."/>
            <person name="Wang M."/>
            <person name="Zhang Z."/>
            <person name="Wang Z."/>
            <person name="Wu H."/>
            <person name="Ma T."/>
            <person name="Liu J."/>
            <person name="Xi Z."/>
        </authorList>
    </citation>
    <scope>NUCLEOTIDE SEQUENCE [LARGE SCALE GENOMIC DNA]</scope>
    <source>
        <strain evidence="1">J267</strain>
        <tissue evidence="1">Leaf</tissue>
    </source>
</reference>
<keyword evidence="2" id="KW-1185">Reference proteome</keyword>
<name>A0A5J5A577_9ASTE</name>
<sequence length="128" mass="14555">MLFSLQWATGWFSSRVLDSFRLRVAVRFLSVYPNTGAEALLRSATERFEKSKKIQIYDDDDEIEDDDVEEELDAYGALDLAGEDGDFSPQPCTKAKFESNWQWFCTDSVIMYSCVLQTKSLSGSSCAY</sequence>
<accession>A0A5J5A577</accession>